<dbReference type="EMBL" id="JADCNL010000048">
    <property type="protein sequence ID" value="KAG0451705.1"/>
    <property type="molecule type" value="Genomic_DNA"/>
</dbReference>
<keyword evidence="6" id="KW-1185">Reference proteome</keyword>
<dbReference type="OrthoDB" id="427960at2759"/>
<gene>
    <name evidence="5" type="ORF">HPP92_026063</name>
    <name evidence="4" type="ORF">HPP92_026334</name>
</gene>
<comment type="caution">
    <text evidence="5">The sequence shown here is derived from an EMBL/GenBank/DDBJ whole genome shotgun (WGS) entry which is preliminary data.</text>
</comment>
<feature type="domain" description="CCHC-type" evidence="3">
    <location>
        <begin position="296"/>
        <end position="309"/>
    </location>
</feature>
<feature type="compositionally biased region" description="Basic and acidic residues" evidence="2">
    <location>
        <begin position="87"/>
        <end position="97"/>
    </location>
</feature>
<proteinExistence type="predicted"/>
<evidence type="ECO:0000313" key="5">
    <source>
        <dbReference type="EMBL" id="KAG0451805.1"/>
    </source>
</evidence>
<protein>
    <recommendedName>
        <fullName evidence="3">CCHC-type domain-containing protein</fullName>
    </recommendedName>
</protein>
<dbReference type="Pfam" id="PF00098">
    <property type="entry name" value="zf-CCHC"/>
    <property type="match status" value="3"/>
</dbReference>
<organism evidence="5 7">
    <name type="scientific">Vanilla planifolia</name>
    <name type="common">Vanilla</name>
    <dbReference type="NCBI Taxonomy" id="51239"/>
    <lineage>
        <taxon>Eukaryota</taxon>
        <taxon>Viridiplantae</taxon>
        <taxon>Streptophyta</taxon>
        <taxon>Embryophyta</taxon>
        <taxon>Tracheophyta</taxon>
        <taxon>Spermatophyta</taxon>
        <taxon>Magnoliopsida</taxon>
        <taxon>Liliopsida</taxon>
        <taxon>Asparagales</taxon>
        <taxon>Orchidaceae</taxon>
        <taxon>Vanilloideae</taxon>
        <taxon>Vanilleae</taxon>
        <taxon>Vanilla</taxon>
    </lineage>
</organism>
<dbReference type="SUPFAM" id="SSF57756">
    <property type="entry name" value="Retrovirus zinc finger-like domains"/>
    <property type="match status" value="3"/>
</dbReference>
<evidence type="ECO:0000313" key="6">
    <source>
        <dbReference type="Proteomes" id="UP000636800"/>
    </source>
</evidence>
<dbReference type="InterPro" id="IPR001878">
    <property type="entry name" value="Znf_CCHC"/>
</dbReference>
<evidence type="ECO:0000313" key="4">
    <source>
        <dbReference type="EMBL" id="KAG0451705.1"/>
    </source>
</evidence>
<evidence type="ECO:0000313" key="7">
    <source>
        <dbReference type="Proteomes" id="UP000639772"/>
    </source>
</evidence>
<keyword evidence="1" id="KW-0862">Zinc</keyword>
<accession>A0A835PDM6</accession>
<feature type="region of interest" description="Disordered" evidence="2">
    <location>
        <begin position="343"/>
        <end position="373"/>
    </location>
</feature>
<dbReference type="GO" id="GO:0008270">
    <property type="term" value="F:zinc ion binding"/>
    <property type="evidence" value="ECO:0007669"/>
    <property type="project" value="UniProtKB-KW"/>
</dbReference>
<keyword evidence="1" id="KW-0479">Metal-binding</keyword>
<keyword evidence="1" id="KW-0863">Zinc-finger</keyword>
<feature type="region of interest" description="Disordered" evidence="2">
    <location>
        <begin position="1"/>
        <end position="126"/>
    </location>
</feature>
<dbReference type="PANTHER" id="PTHR46978:SF1">
    <property type="entry name" value="ZINC KNUCKLE (CCHC-TYPE) FAMILY PROTEIN"/>
    <property type="match status" value="1"/>
</dbReference>
<dbReference type="Gene3D" id="4.10.60.10">
    <property type="entry name" value="Zinc finger, CCHC-type"/>
    <property type="match status" value="3"/>
</dbReference>
<dbReference type="AlphaFoldDB" id="A0A835PDM6"/>
<feature type="domain" description="CCHC-type" evidence="3">
    <location>
        <begin position="325"/>
        <end position="340"/>
    </location>
</feature>
<evidence type="ECO:0000259" key="3">
    <source>
        <dbReference type="PROSITE" id="PS50158"/>
    </source>
</evidence>
<feature type="domain" description="CCHC-type" evidence="3">
    <location>
        <begin position="218"/>
        <end position="233"/>
    </location>
</feature>
<dbReference type="GO" id="GO:0003676">
    <property type="term" value="F:nucleic acid binding"/>
    <property type="evidence" value="ECO:0007669"/>
    <property type="project" value="InterPro"/>
</dbReference>
<dbReference type="PANTHER" id="PTHR46978">
    <property type="entry name" value="ZINC KNUCKLE (CCHC-TYPE) FAMILY PROTEIN"/>
    <property type="match status" value="1"/>
</dbReference>
<dbReference type="SMART" id="SM00343">
    <property type="entry name" value="ZnF_C2HC"/>
    <property type="match status" value="6"/>
</dbReference>
<sequence length="483" mass="54486">MGRRWRSEEEISESESEGWESKPASFVSSGDDEEANEDLSLAIVNKARMREARRRKTEEQDKAQIFLLDRSTSSADEIDDVPNGKSDGSREEIVAEPKKKRRKRPKKKKLNEVAEGPGTGLPDAPVDEDALVDEENRIGVADSRVEDASEPFDNVILRKLLRGPRYFDPVDSKWETCYNCGEEGHTAASCNEERRQRPCFVCGMFGHTAKHCTQGQDCFICRRRGHLAKDCPDKQKSNCQDSLPCLRCGYFGHDMTSCRKNYTPNDLKEIQCYVCNKYGHICCVDYLENGPRQVSCYNCAESGHSGQGCAKHMGDQDAAATPTLCYRCGQEGHFARGCTKSIKPSPRVRDSTPARRFNNRKKASHSSKSLPWDFDKRKRKTSTTYAKSSISVKSRIKGGWIVDDSDYLPNRKVKPVGWRFQATPPPNRGYTKYSTPSGGWLSSPCTPKKRYNCYLGSASSRSSSGHRRRLSGSKFRSYQDFYG</sequence>
<dbReference type="EMBL" id="JADCNM010000048">
    <property type="protein sequence ID" value="KAG0451805.1"/>
    <property type="molecule type" value="Genomic_DNA"/>
</dbReference>
<feature type="domain" description="CCHC-type" evidence="3">
    <location>
        <begin position="177"/>
        <end position="192"/>
    </location>
</feature>
<feature type="domain" description="CCHC-type" evidence="3">
    <location>
        <begin position="199"/>
        <end position="214"/>
    </location>
</feature>
<dbReference type="InterPro" id="IPR036875">
    <property type="entry name" value="Znf_CCHC_sf"/>
</dbReference>
<dbReference type="PROSITE" id="PS50158">
    <property type="entry name" value="ZF_CCHC"/>
    <property type="match status" value="5"/>
</dbReference>
<feature type="compositionally biased region" description="Basic residues" evidence="2">
    <location>
        <begin position="98"/>
        <end position="109"/>
    </location>
</feature>
<reference evidence="6 7" key="1">
    <citation type="journal article" date="2020" name="Nat. Food">
        <title>A phased Vanilla planifolia genome enables genetic improvement of flavour and production.</title>
        <authorList>
            <person name="Hasing T."/>
            <person name="Tang H."/>
            <person name="Brym M."/>
            <person name="Khazi F."/>
            <person name="Huang T."/>
            <person name="Chambers A.H."/>
        </authorList>
    </citation>
    <scope>NUCLEOTIDE SEQUENCE [LARGE SCALE GENOMIC DNA]</scope>
    <source>
        <tissue evidence="5">Leaf</tissue>
    </source>
</reference>
<name>A0A835PDM6_VANPL</name>
<evidence type="ECO:0000256" key="1">
    <source>
        <dbReference type="PROSITE-ProRule" id="PRU00047"/>
    </source>
</evidence>
<dbReference type="Proteomes" id="UP000639772">
    <property type="component" value="Unassembled WGS sequence"/>
</dbReference>
<dbReference type="Proteomes" id="UP000636800">
    <property type="component" value="Unassembled WGS sequence"/>
</dbReference>
<evidence type="ECO:0000256" key="2">
    <source>
        <dbReference type="SAM" id="MobiDB-lite"/>
    </source>
</evidence>